<dbReference type="Proteomes" id="UP000260025">
    <property type="component" value="Unassembled WGS sequence"/>
</dbReference>
<sequence length="270" mass="31308">MAGILLLVMYGCKTKTADSSKGNATKEQDSLFTELNAASKRSVDRGNLRIDWQYAETKDLDCQDGELVEVNAVATRAITDYDFDHQQSITHFYAMEAADPQATGRYGVALCYVNGYYTELAFSEKDGQRTYQRNKQKNVPRKEAFPYEKNHFDMIVRDVDKEYFHIEKKESEKEVVYVLTLPDQDKMNERIKKEAEENGEDILNRNGCKLDVNEITDQKLEYHVSKDGYLKYYTASTTTQLNSLKKEFTYTASYETYDDFNIKPFKDMLE</sequence>
<reference evidence="1 2" key="1">
    <citation type="submission" date="2018-08" db="EMBL/GenBank/DDBJ databases">
        <title>A genome reference for cultivated species of the human gut microbiota.</title>
        <authorList>
            <person name="Zou Y."/>
            <person name="Xue W."/>
            <person name="Luo G."/>
        </authorList>
    </citation>
    <scope>NUCLEOTIDE SEQUENCE [LARGE SCALE GENOMIC DNA]</scope>
    <source>
        <strain evidence="1 2">OF01-2LB</strain>
    </source>
</reference>
<accession>A0A3E2W3G2</accession>
<dbReference type="EMBL" id="QVEV01000002">
    <property type="protein sequence ID" value="RGC18707.1"/>
    <property type="molecule type" value="Genomic_DNA"/>
</dbReference>
<gene>
    <name evidence="1" type="ORF">DXA38_02360</name>
</gene>
<comment type="caution">
    <text evidence="1">The sequence shown here is derived from an EMBL/GenBank/DDBJ whole genome shotgun (WGS) entry which is preliminary data.</text>
</comment>
<evidence type="ECO:0000313" key="2">
    <source>
        <dbReference type="Proteomes" id="UP000260025"/>
    </source>
</evidence>
<dbReference type="OrthoDB" id="1655498at2"/>
<proteinExistence type="predicted"/>
<organism evidence="1 2">
    <name type="scientific">Clostridium innocuum</name>
    <dbReference type="NCBI Taxonomy" id="1522"/>
    <lineage>
        <taxon>Bacteria</taxon>
        <taxon>Bacillati</taxon>
        <taxon>Bacillota</taxon>
        <taxon>Clostridia</taxon>
        <taxon>Eubacteriales</taxon>
        <taxon>Clostridiaceae</taxon>
        <taxon>Clostridium</taxon>
    </lineage>
</organism>
<name>A0A3E2W3G2_CLOIN</name>
<protein>
    <submittedName>
        <fullName evidence="1">Uncharacterized protein</fullName>
    </submittedName>
</protein>
<dbReference type="AlphaFoldDB" id="A0A3E2W3G2"/>
<evidence type="ECO:0000313" key="1">
    <source>
        <dbReference type="EMBL" id="RGC18707.1"/>
    </source>
</evidence>